<dbReference type="RefSeq" id="WP_354699485.1">
    <property type="nucleotide sequence ID" value="NZ_CP114014.1"/>
</dbReference>
<dbReference type="PROSITE" id="PS51257">
    <property type="entry name" value="PROKAR_LIPOPROTEIN"/>
    <property type="match status" value="1"/>
</dbReference>
<dbReference type="KEGG" id="parq:DSM112329_05202"/>
<dbReference type="AlphaFoldDB" id="A0AAU7B301"/>
<feature type="compositionally biased region" description="Low complexity" evidence="1">
    <location>
        <begin position="233"/>
        <end position="244"/>
    </location>
</feature>
<feature type="region of interest" description="Disordered" evidence="1">
    <location>
        <begin position="232"/>
        <end position="254"/>
    </location>
</feature>
<proteinExistence type="predicted"/>
<sequence length="254" mass="27481">MRRAAIALICSGLLVACGSDEGGGTDPGETLKTAAQRVKDVDTLEATMSFATESKREGRTRFTAKGTFNSDGTRGRMTATFLEGGGFDAGEKMEMILRGDEGYMRGKAFSDLLPPGKRWLHMTDDELGDPTLSFTQLFELMEKAGGIEDKGEDAVNGRPAHRYHGEMPLAAAVEAIGKDRIAQTTRDRVEKLADFRVPLDVWIAPDGRPARLLLDLDIQGEKARIDATITRFDPPLDADAPPAAQVAELSDVTP</sequence>
<gene>
    <name evidence="2" type="ORF">DSM112329_05202</name>
</gene>
<name>A0AAU7B301_9ACTN</name>
<dbReference type="SUPFAM" id="SSF89392">
    <property type="entry name" value="Prokaryotic lipoproteins and lipoprotein localization factors"/>
    <property type="match status" value="1"/>
</dbReference>
<protein>
    <recommendedName>
        <fullName evidence="3">LppX_LprAFG lipoprotein</fullName>
    </recommendedName>
</protein>
<evidence type="ECO:0008006" key="3">
    <source>
        <dbReference type="Google" id="ProtNLM"/>
    </source>
</evidence>
<organism evidence="2">
    <name type="scientific">Paraconexibacter sp. AEG42_29</name>
    <dbReference type="NCBI Taxonomy" id="2997339"/>
    <lineage>
        <taxon>Bacteria</taxon>
        <taxon>Bacillati</taxon>
        <taxon>Actinomycetota</taxon>
        <taxon>Thermoleophilia</taxon>
        <taxon>Solirubrobacterales</taxon>
        <taxon>Paraconexibacteraceae</taxon>
        <taxon>Paraconexibacter</taxon>
    </lineage>
</organism>
<accession>A0AAU7B301</accession>
<dbReference type="Gene3D" id="2.50.20.20">
    <property type="match status" value="1"/>
</dbReference>
<evidence type="ECO:0000256" key="1">
    <source>
        <dbReference type="SAM" id="MobiDB-lite"/>
    </source>
</evidence>
<reference evidence="2" key="1">
    <citation type="submission" date="2022-12" db="EMBL/GenBank/DDBJ databases">
        <title>Paraconexibacter alkalitolerans sp. nov. and Baekduia alba sp. nov., isolated from soil and emended description of the genera Paraconexibacter (Chun et al., 2020) and Baekduia (An et al., 2020).</title>
        <authorList>
            <person name="Vieira S."/>
            <person name="Huber K.J."/>
            <person name="Geppert A."/>
            <person name="Wolf J."/>
            <person name="Neumann-Schaal M."/>
            <person name="Muesken M."/>
            <person name="Overmann J."/>
        </authorList>
    </citation>
    <scope>NUCLEOTIDE SEQUENCE</scope>
    <source>
        <strain evidence="2">AEG42_29</strain>
    </source>
</reference>
<dbReference type="EMBL" id="CP114014">
    <property type="protein sequence ID" value="XAY08304.1"/>
    <property type="molecule type" value="Genomic_DNA"/>
</dbReference>
<evidence type="ECO:0000313" key="2">
    <source>
        <dbReference type="EMBL" id="XAY08304.1"/>
    </source>
</evidence>
<dbReference type="InterPro" id="IPR029046">
    <property type="entry name" value="LolA/LolB/LppX"/>
</dbReference>